<organism evidence="1 2">
    <name type="scientific">Daedalea quercina L-15889</name>
    <dbReference type="NCBI Taxonomy" id="1314783"/>
    <lineage>
        <taxon>Eukaryota</taxon>
        <taxon>Fungi</taxon>
        <taxon>Dikarya</taxon>
        <taxon>Basidiomycota</taxon>
        <taxon>Agaricomycotina</taxon>
        <taxon>Agaricomycetes</taxon>
        <taxon>Polyporales</taxon>
        <taxon>Fomitopsis</taxon>
    </lineage>
</organism>
<dbReference type="EMBL" id="KV429075">
    <property type="protein sequence ID" value="KZT67516.1"/>
    <property type="molecule type" value="Genomic_DNA"/>
</dbReference>
<evidence type="ECO:0000313" key="1">
    <source>
        <dbReference type="EMBL" id="KZT67516.1"/>
    </source>
</evidence>
<proteinExistence type="predicted"/>
<dbReference type="Proteomes" id="UP000076727">
    <property type="component" value="Unassembled WGS sequence"/>
</dbReference>
<reference evidence="1 2" key="1">
    <citation type="journal article" date="2016" name="Mol. Biol. Evol.">
        <title>Comparative Genomics of Early-Diverging Mushroom-Forming Fungi Provides Insights into the Origins of Lignocellulose Decay Capabilities.</title>
        <authorList>
            <person name="Nagy L.G."/>
            <person name="Riley R."/>
            <person name="Tritt A."/>
            <person name="Adam C."/>
            <person name="Daum C."/>
            <person name="Floudas D."/>
            <person name="Sun H."/>
            <person name="Yadav J.S."/>
            <person name="Pangilinan J."/>
            <person name="Larsson K.H."/>
            <person name="Matsuura K."/>
            <person name="Barry K."/>
            <person name="Labutti K."/>
            <person name="Kuo R."/>
            <person name="Ohm R.A."/>
            <person name="Bhattacharya S.S."/>
            <person name="Shirouzu T."/>
            <person name="Yoshinaga Y."/>
            <person name="Martin F.M."/>
            <person name="Grigoriev I.V."/>
            <person name="Hibbett D.S."/>
        </authorList>
    </citation>
    <scope>NUCLEOTIDE SEQUENCE [LARGE SCALE GENOMIC DNA]</scope>
    <source>
        <strain evidence="1 2">L-15889</strain>
    </source>
</reference>
<protein>
    <submittedName>
        <fullName evidence="1">Uncharacterized protein</fullName>
    </submittedName>
</protein>
<dbReference type="AlphaFoldDB" id="A0A165NY15"/>
<name>A0A165NY15_9APHY</name>
<gene>
    <name evidence="1" type="ORF">DAEQUDRAFT_728953</name>
</gene>
<sequence length="176" mass="18678">MPRVTICHRVAPVLQRCLHGPMLPSGSPGTYAVCRPVWIEGVETASQGRVASLAVCHVGAVGSATGWRSAFGVGDDLCEQCVTTFPRRATVAERGVRTSYVAHCTPHATARTAGRVVEERWEYKNAASSSEGTVVRLCAERPSLTPRHAAPALLSSAHCTAGASCAQTYLRPVRVP</sequence>
<accession>A0A165NY15</accession>
<keyword evidence="2" id="KW-1185">Reference proteome</keyword>
<evidence type="ECO:0000313" key="2">
    <source>
        <dbReference type="Proteomes" id="UP000076727"/>
    </source>
</evidence>